<name>A0AA39RYM1_ACESA</name>
<accession>A0AA39RYM1</accession>
<reference evidence="1" key="1">
    <citation type="journal article" date="2022" name="Plant J.">
        <title>Strategies of tolerance reflected in two North American maple genomes.</title>
        <authorList>
            <person name="McEvoy S.L."/>
            <person name="Sezen U.U."/>
            <person name="Trouern-Trend A."/>
            <person name="McMahon S.M."/>
            <person name="Schaberg P.G."/>
            <person name="Yang J."/>
            <person name="Wegrzyn J.L."/>
            <person name="Swenson N.G."/>
        </authorList>
    </citation>
    <scope>NUCLEOTIDE SEQUENCE</scope>
    <source>
        <strain evidence="1">NS2018</strain>
    </source>
</reference>
<proteinExistence type="predicted"/>
<keyword evidence="2" id="KW-1185">Reference proteome</keyword>
<protein>
    <submittedName>
        <fullName evidence="1">Uncharacterized protein</fullName>
    </submittedName>
</protein>
<dbReference type="EMBL" id="JAUESC010000382">
    <property type="protein sequence ID" value="KAK0586621.1"/>
    <property type="molecule type" value="Genomic_DNA"/>
</dbReference>
<reference evidence="1" key="2">
    <citation type="submission" date="2023-06" db="EMBL/GenBank/DDBJ databases">
        <authorList>
            <person name="Swenson N.G."/>
            <person name="Wegrzyn J.L."/>
            <person name="Mcevoy S.L."/>
        </authorList>
    </citation>
    <scope>NUCLEOTIDE SEQUENCE</scope>
    <source>
        <strain evidence="1">NS2018</strain>
        <tissue evidence="1">Leaf</tissue>
    </source>
</reference>
<organism evidence="1 2">
    <name type="scientific">Acer saccharum</name>
    <name type="common">Sugar maple</name>
    <dbReference type="NCBI Taxonomy" id="4024"/>
    <lineage>
        <taxon>Eukaryota</taxon>
        <taxon>Viridiplantae</taxon>
        <taxon>Streptophyta</taxon>
        <taxon>Embryophyta</taxon>
        <taxon>Tracheophyta</taxon>
        <taxon>Spermatophyta</taxon>
        <taxon>Magnoliopsida</taxon>
        <taxon>eudicotyledons</taxon>
        <taxon>Gunneridae</taxon>
        <taxon>Pentapetalae</taxon>
        <taxon>rosids</taxon>
        <taxon>malvids</taxon>
        <taxon>Sapindales</taxon>
        <taxon>Sapindaceae</taxon>
        <taxon>Hippocastanoideae</taxon>
        <taxon>Acereae</taxon>
        <taxon>Acer</taxon>
    </lineage>
</organism>
<dbReference type="Pfam" id="PF14223">
    <property type="entry name" value="Retrotran_gag_2"/>
    <property type="match status" value="1"/>
</dbReference>
<dbReference type="Proteomes" id="UP001168877">
    <property type="component" value="Unassembled WGS sequence"/>
</dbReference>
<evidence type="ECO:0000313" key="1">
    <source>
        <dbReference type="EMBL" id="KAK0586621.1"/>
    </source>
</evidence>
<evidence type="ECO:0000313" key="2">
    <source>
        <dbReference type="Proteomes" id="UP001168877"/>
    </source>
</evidence>
<dbReference type="AlphaFoldDB" id="A0AA39RYM1"/>
<comment type="caution">
    <text evidence="1">The sequence shown here is derived from an EMBL/GenBank/DDBJ whole genome shotgun (WGS) entry which is preliminary data.</text>
</comment>
<gene>
    <name evidence="1" type="ORF">LWI29_009815</name>
</gene>
<sequence length="103" mass="11949">MKSAKEIWNALHYKYKAEEEVNNLRAVKIELSESFQVGAIIAKLPPSWKGYRKRILHKSEDYSLEEIQKHLCLEEESCSRDKIVKEFNTSKANAINKPTNPNT</sequence>